<dbReference type="GO" id="GO:0016746">
    <property type="term" value="F:acyltransferase activity"/>
    <property type="evidence" value="ECO:0007669"/>
    <property type="project" value="UniProtKB-KW"/>
</dbReference>
<feature type="region of interest" description="Disordered" evidence="3">
    <location>
        <begin position="1"/>
        <end position="110"/>
    </location>
</feature>
<reference evidence="5 6" key="1">
    <citation type="journal article" date="2018" name="J. Microbiol.">
        <title>Baekduia soli gen. nov., sp. nov., a novel bacterium isolated from the soil of Baekdu Mountain and proposal of a novel family name, Baekduiaceae fam. nov.</title>
        <authorList>
            <person name="An D.S."/>
            <person name="Siddiqi M.Z."/>
            <person name="Kim K.H."/>
            <person name="Yu H.S."/>
            <person name="Im W.T."/>
        </authorList>
    </citation>
    <scope>NUCLEOTIDE SEQUENCE [LARGE SCALE GENOMIC DNA]</scope>
    <source>
        <strain evidence="5 6">BR7-21</strain>
    </source>
</reference>
<evidence type="ECO:0000256" key="3">
    <source>
        <dbReference type="SAM" id="MobiDB-lite"/>
    </source>
</evidence>
<name>A0A5B8U4N1_9ACTN</name>
<organism evidence="5 6">
    <name type="scientific">Baekduia soli</name>
    <dbReference type="NCBI Taxonomy" id="496014"/>
    <lineage>
        <taxon>Bacteria</taxon>
        <taxon>Bacillati</taxon>
        <taxon>Actinomycetota</taxon>
        <taxon>Thermoleophilia</taxon>
        <taxon>Solirubrobacterales</taxon>
        <taxon>Baekduiaceae</taxon>
        <taxon>Baekduia</taxon>
    </lineage>
</organism>
<keyword evidence="2" id="KW-0012">Acyltransferase</keyword>
<dbReference type="EMBL" id="CP042430">
    <property type="protein sequence ID" value="QEC48023.1"/>
    <property type="molecule type" value="Genomic_DNA"/>
</dbReference>
<feature type="compositionally biased region" description="Basic and acidic residues" evidence="3">
    <location>
        <begin position="89"/>
        <end position="98"/>
    </location>
</feature>
<evidence type="ECO:0000313" key="5">
    <source>
        <dbReference type="EMBL" id="QEC48023.1"/>
    </source>
</evidence>
<dbReference type="Pfam" id="PF07167">
    <property type="entry name" value="PhaC_N"/>
    <property type="match status" value="1"/>
</dbReference>
<dbReference type="InterPro" id="IPR010941">
    <property type="entry name" value="PhaC_N"/>
</dbReference>
<dbReference type="PANTHER" id="PTHR36837:SF5">
    <property type="entry name" value="POLY-3-HYDROXYBUTYRATE SYNTHASE"/>
    <property type="match status" value="1"/>
</dbReference>
<dbReference type="AlphaFoldDB" id="A0A5B8U4N1"/>
<feature type="region of interest" description="Disordered" evidence="3">
    <location>
        <begin position="505"/>
        <end position="531"/>
    </location>
</feature>
<dbReference type="Gene3D" id="3.40.50.1820">
    <property type="entry name" value="alpha/beta hydrolase"/>
    <property type="match status" value="1"/>
</dbReference>
<feature type="compositionally biased region" description="Low complexity" evidence="3">
    <location>
        <begin position="1"/>
        <end position="16"/>
    </location>
</feature>
<keyword evidence="6" id="KW-1185">Reference proteome</keyword>
<feature type="domain" description="Poly-beta-hydroxybutyrate polymerase N-terminal" evidence="4">
    <location>
        <begin position="102"/>
        <end position="212"/>
    </location>
</feature>
<dbReference type="OrthoDB" id="7208816at2"/>
<keyword evidence="5" id="KW-0378">Hydrolase</keyword>
<dbReference type="KEGG" id="bsol:FSW04_10870"/>
<evidence type="ECO:0000259" key="4">
    <source>
        <dbReference type="Pfam" id="PF07167"/>
    </source>
</evidence>
<accession>A0A5B8U4N1</accession>
<gene>
    <name evidence="5" type="ORF">FSW04_10870</name>
</gene>
<dbReference type="SUPFAM" id="SSF53474">
    <property type="entry name" value="alpha/beta-Hydrolases"/>
    <property type="match status" value="1"/>
</dbReference>
<protein>
    <submittedName>
        <fullName evidence="5">Alpha/beta fold hydrolase</fullName>
    </submittedName>
</protein>
<feature type="compositionally biased region" description="Basic residues" evidence="3">
    <location>
        <begin position="23"/>
        <end position="43"/>
    </location>
</feature>
<dbReference type="Proteomes" id="UP000321805">
    <property type="component" value="Chromosome"/>
</dbReference>
<dbReference type="InterPro" id="IPR029058">
    <property type="entry name" value="AB_hydrolase_fold"/>
</dbReference>
<dbReference type="GO" id="GO:0042619">
    <property type="term" value="P:poly-hydroxybutyrate biosynthetic process"/>
    <property type="evidence" value="ECO:0007669"/>
    <property type="project" value="InterPro"/>
</dbReference>
<dbReference type="GO" id="GO:0016787">
    <property type="term" value="F:hydrolase activity"/>
    <property type="evidence" value="ECO:0007669"/>
    <property type="project" value="UniProtKB-KW"/>
</dbReference>
<evidence type="ECO:0000256" key="1">
    <source>
        <dbReference type="ARBA" id="ARBA00022679"/>
    </source>
</evidence>
<keyword evidence="1" id="KW-0808">Transferase</keyword>
<dbReference type="InterPro" id="IPR051321">
    <property type="entry name" value="PHA/PHB_synthase"/>
</dbReference>
<proteinExistence type="predicted"/>
<evidence type="ECO:0000313" key="6">
    <source>
        <dbReference type="Proteomes" id="UP000321805"/>
    </source>
</evidence>
<evidence type="ECO:0000256" key="2">
    <source>
        <dbReference type="ARBA" id="ARBA00023315"/>
    </source>
</evidence>
<sequence>MGRPRPVAAVGAAAQRQADRRGPRPGRRAGQGRRGPLGHRARQGRLALQGPGVEGQPGLPPHRPGLPGGLRRPRAHPGVRAPGLAHRRAGADGRDAADQRGGPTNTLAGNPAALKRTFETSGANLVRGARNFVHDVRHNGGLPSQVDLRPFRVGGNLAVTPGRVVYRDDVCELIQYQPTTPEVRTRPVLMFPPQINRYYFMDLAPKRSFIEHAVGRGIQFFTISWRNPTAEQSDWDLDTYVTTCLHAIDAVCEITGSDDVATLGLCAGGITMSTLLATMAARGDDRVKAAAFGVTLLDFDVPAPLGMLSSRRLLRAARKESSKKGVLEGESLAKIFAWLRPNDLVWNYWVNNYLMGNDPPTFDILAWNSDSTRMPGALHAQFLKVFEDNVLTKPGGITVLGEPVDLSRITCDTYVTGALTDHLTPWQGCYRTTQLVDPDSDSTFVLSSSGHIASLVNPPGNPKARMFTGPRPGPDPLEWRAAATERVGTWWEHWAEWMIARGGPEKRAPAQLGSRRHRPGDPAPGQYVHGR</sequence>
<dbReference type="PANTHER" id="PTHR36837">
    <property type="entry name" value="POLY(3-HYDROXYALKANOATE) POLYMERASE SUBUNIT PHAC"/>
    <property type="match status" value="1"/>
</dbReference>